<name>A0A8X6GGP0_TRICU</name>
<sequence length="192" mass="22202">MNKLSRWQLVQRMNQHFWCKWSSEYLNRLQQRPNWCKGNVGFKGDLVLVKPSENSDTLKWHLVWILKLHRVPSGPPPDPEFPHFSNVPSGTAGGFFKARQRGNPHNVLPGTVQGRSQGGFLDMNESPSPSHPLPSPQPLGRFRHNVPQIRRQRRTQLFRRIPYPRKGPFHCPNSIPRGRGYRVVLRPLRAKG</sequence>
<evidence type="ECO:0000313" key="4">
    <source>
        <dbReference type="Proteomes" id="UP000887116"/>
    </source>
</evidence>
<dbReference type="Pfam" id="PF18701">
    <property type="entry name" value="DUF5641"/>
    <property type="match status" value="1"/>
</dbReference>
<organism evidence="3 4">
    <name type="scientific">Trichonephila clavata</name>
    <name type="common">Joro spider</name>
    <name type="synonym">Nephila clavata</name>
    <dbReference type="NCBI Taxonomy" id="2740835"/>
    <lineage>
        <taxon>Eukaryota</taxon>
        <taxon>Metazoa</taxon>
        <taxon>Ecdysozoa</taxon>
        <taxon>Arthropoda</taxon>
        <taxon>Chelicerata</taxon>
        <taxon>Arachnida</taxon>
        <taxon>Araneae</taxon>
        <taxon>Araneomorphae</taxon>
        <taxon>Entelegynae</taxon>
        <taxon>Araneoidea</taxon>
        <taxon>Nephilidae</taxon>
        <taxon>Trichonephila</taxon>
    </lineage>
</organism>
<proteinExistence type="predicted"/>
<evidence type="ECO:0000313" key="3">
    <source>
        <dbReference type="EMBL" id="GFR04411.1"/>
    </source>
</evidence>
<feature type="region of interest" description="Disordered" evidence="1">
    <location>
        <begin position="119"/>
        <end position="144"/>
    </location>
</feature>
<dbReference type="InterPro" id="IPR040676">
    <property type="entry name" value="DUF5641"/>
</dbReference>
<protein>
    <recommendedName>
        <fullName evidence="2">DUF5641 domain-containing protein</fullName>
    </recommendedName>
</protein>
<evidence type="ECO:0000256" key="1">
    <source>
        <dbReference type="SAM" id="MobiDB-lite"/>
    </source>
</evidence>
<dbReference type="EMBL" id="BMAO01015806">
    <property type="protein sequence ID" value="GFR04411.1"/>
    <property type="molecule type" value="Genomic_DNA"/>
</dbReference>
<feature type="domain" description="DUF5641" evidence="2">
    <location>
        <begin position="5"/>
        <end position="70"/>
    </location>
</feature>
<gene>
    <name evidence="3" type="ORF">TNCT_594091</name>
</gene>
<reference evidence="3" key="1">
    <citation type="submission" date="2020-07" db="EMBL/GenBank/DDBJ databases">
        <title>Multicomponent nature underlies the extraordinary mechanical properties of spider dragline silk.</title>
        <authorList>
            <person name="Kono N."/>
            <person name="Nakamura H."/>
            <person name="Mori M."/>
            <person name="Yoshida Y."/>
            <person name="Ohtoshi R."/>
            <person name="Malay A.D."/>
            <person name="Moran D.A.P."/>
            <person name="Tomita M."/>
            <person name="Numata K."/>
            <person name="Arakawa K."/>
        </authorList>
    </citation>
    <scope>NUCLEOTIDE SEQUENCE</scope>
</reference>
<dbReference type="AlphaFoldDB" id="A0A8X6GGP0"/>
<comment type="caution">
    <text evidence="3">The sequence shown here is derived from an EMBL/GenBank/DDBJ whole genome shotgun (WGS) entry which is preliminary data.</text>
</comment>
<dbReference type="OrthoDB" id="6436503at2759"/>
<evidence type="ECO:0000259" key="2">
    <source>
        <dbReference type="Pfam" id="PF18701"/>
    </source>
</evidence>
<dbReference type="Proteomes" id="UP000887116">
    <property type="component" value="Unassembled WGS sequence"/>
</dbReference>
<keyword evidence="4" id="KW-1185">Reference proteome</keyword>
<accession>A0A8X6GGP0</accession>